<keyword evidence="1" id="KW-0597">Phosphoprotein</keyword>
<dbReference type="PROSITE" id="PS50110">
    <property type="entry name" value="RESPONSE_REGULATORY"/>
    <property type="match status" value="1"/>
</dbReference>
<dbReference type="SUPFAM" id="SSF52172">
    <property type="entry name" value="CheY-like"/>
    <property type="match status" value="1"/>
</dbReference>
<organism evidence="4">
    <name type="scientific">marine sediment metagenome</name>
    <dbReference type="NCBI Taxonomy" id="412755"/>
    <lineage>
        <taxon>unclassified sequences</taxon>
        <taxon>metagenomes</taxon>
        <taxon>ecological metagenomes</taxon>
    </lineage>
</organism>
<keyword evidence="2" id="KW-0472">Membrane</keyword>
<comment type="caution">
    <text evidence="4">The sequence shown here is derived from an EMBL/GenBank/DDBJ whole genome shotgun (WGS) entry which is preliminary data.</text>
</comment>
<evidence type="ECO:0000256" key="2">
    <source>
        <dbReference type="SAM" id="Phobius"/>
    </source>
</evidence>
<accession>A0A0F9I6J7</accession>
<dbReference type="Pfam" id="PF00072">
    <property type="entry name" value="Response_reg"/>
    <property type="match status" value="1"/>
</dbReference>
<dbReference type="InterPro" id="IPR001789">
    <property type="entry name" value="Sig_transdc_resp-reg_receiver"/>
</dbReference>
<keyword evidence="2" id="KW-0812">Transmembrane</keyword>
<gene>
    <name evidence="4" type="ORF">LCGC14_1617190</name>
</gene>
<evidence type="ECO:0000256" key="1">
    <source>
        <dbReference type="ARBA" id="ARBA00022553"/>
    </source>
</evidence>
<dbReference type="GO" id="GO:0000160">
    <property type="term" value="P:phosphorelay signal transduction system"/>
    <property type="evidence" value="ECO:0007669"/>
    <property type="project" value="InterPro"/>
</dbReference>
<reference evidence="4" key="1">
    <citation type="journal article" date="2015" name="Nature">
        <title>Complex archaea that bridge the gap between prokaryotes and eukaryotes.</title>
        <authorList>
            <person name="Spang A."/>
            <person name="Saw J.H."/>
            <person name="Jorgensen S.L."/>
            <person name="Zaremba-Niedzwiedzka K."/>
            <person name="Martijn J."/>
            <person name="Lind A.E."/>
            <person name="van Eijk R."/>
            <person name="Schleper C."/>
            <person name="Guy L."/>
            <person name="Ettema T.J."/>
        </authorList>
    </citation>
    <scope>NUCLEOTIDE SEQUENCE</scope>
</reference>
<proteinExistence type="predicted"/>
<protein>
    <recommendedName>
        <fullName evidence="3">Response regulatory domain-containing protein</fullName>
    </recommendedName>
</protein>
<feature type="transmembrane region" description="Helical" evidence="2">
    <location>
        <begin position="140"/>
        <end position="157"/>
    </location>
</feature>
<feature type="non-terminal residue" evidence="4">
    <location>
        <position position="238"/>
    </location>
</feature>
<dbReference type="Gene3D" id="3.40.190.10">
    <property type="entry name" value="Periplasmic binding protein-like II"/>
    <property type="match status" value="1"/>
</dbReference>
<dbReference type="PANTHER" id="PTHR44591">
    <property type="entry name" value="STRESS RESPONSE REGULATOR PROTEIN 1"/>
    <property type="match status" value="1"/>
</dbReference>
<dbReference type="Gene3D" id="3.40.50.2300">
    <property type="match status" value="1"/>
</dbReference>
<dbReference type="SMART" id="SM00448">
    <property type="entry name" value="REC"/>
    <property type="match status" value="1"/>
</dbReference>
<dbReference type="InterPro" id="IPR011006">
    <property type="entry name" value="CheY-like_superfamily"/>
</dbReference>
<dbReference type="InterPro" id="IPR050595">
    <property type="entry name" value="Bact_response_regulator"/>
</dbReference>
<evidence type="ECO:0000259" key="3">
    <source>
        <dbReference type="PROSITE" id="PS50110"/>
    </source>
</evidence>
<keyword evidence="2" id="KW-1133">Transmembrane helix</keyword>
<evidence type="ECO:0000313" key="4">
    <source>
        <dbReference type="EMBL" id="KKM23241.1"/>
    </source>
</evidence>
<feature type="domain" description="Response regulatory" evidence="3">
    <location>
        <begin position="8"/>
        <end position="123"/>
    </location>
</feature>
<dbReference type="SUPFAM" id="SSF53850">
    <property type="entry name" value="Periplasmic binding protein-like II"/>
    <property type="match status" value="1"/>
</dbReference>
<sequence length="238" mass="26822">MGTQEKSTVLVVDDNENNIDVLVEALGDDYFVSVAMDGESALEVIEDEPPDLVLLDIMMPGIDGYEVCRRLKGDPQTRDIPVIFITALDEIQSKTTGFELGAVDFITNRQAEHKGERMIYKFRKGFYSSICSYCKNTRNFIAFFISLVLICNGYAYAGKAEKITITWATIGGFYTEWARNLAQEFEAKKGISIEIVGIDYPELYENQVTELKMGSEAYDIITYEPAWKSEFASEGWLA</sequence>
<dbReference type="CDD" id="cd19920">
    <property type="entry name" value="REC_PA4781-like"/>
    <property type="match status" value="1"/>
</dbReference>
<dbReference type="AlphaFoldDB" id="A0A0F9I6J7"/>
<dbReference type="EMBL" id="LAZR01013166">
    <property type="protein sequence ID" value="KKM23241.1"/>
    <property type="molecule type" value="Genomic_DNA"/>
</dbReference>
<name>A0A0F9I6J7_9ZZZZ</name>
<dbReference type="PANTHER" id="PTHR44591:SF3">
    <property type="entry name" value="RESPONSE REGULATORY DOMAIN-CONTAINING PROTEIN"/>
    <property type="match status" value="1"/>
</dbReference>